<dbReference type="CDD" id="cd00397">
    <property type="entry name" value="DNA_BRE_C"/>
    <property type="match status" value="1"/>
</dbReference>
<keyword evidence="3" id="KW-0812">Transmembrane</keyword>
<dbReference type="EMBL" id="FOEG01000001">
    <property type="protein sequence ID" value="SEO57650.1"/>
    <property type="molecule type" value="Genomic_DNA"/>
</dbReference>
<evidence type="ECO:0000256" key="1">
    <source>
        <dbReference type="ARBA" id="ARBA00023172"/>
    </source>
</evidence>
<evidence type="ECO:0000256" key="2">
    <source>
        <dbReference type="SAM" id="MobiDB-lite"/>
    </source>
</evidence>
<evidence type="ECO:0000313" key="4">
    <source>
        <dbReference type="EMBL" id="SEO57650.1"/>
    </source>
</evidence>
<dbReference type="GO" id="GO:0006310">
    <property type="term" value="P:DNA recombination"/>
    <property type="evidence" value="ECO:0007669"/>
    <property type="project" value="UniProtKB-KW"/>
</dbReference>
<evidence type="ECO:0000313" key="5">
    <source>
        <dbReference type="Proteomes" id="UP000199657"/>
    </source>
</evidence>
<feature type="transmembrane region" description="Helical" evidence="3">
    <location>
        <begin position="280"/>
        <end position="300"/>
    </location>
</feature>
<dbReference type="Proteomes" id="UP000199657">
    <property type="component" value="Unassembled WGS sequence"/>
</dbReference>
<keyword evidence="3" id="KW-1133">Transmembrane helix</keyword>
<proteinExistence type="predicted"/>
<dbReference type="InterPro" id="IPR013762">
    <property type="entry name" value="Integrase-like_cat_sf"/>
</dbReference>
<evidence type="ECO:0000256" key="3">
    <source>
        <dbReference type="SAM" id="Phobius"/>
    </source>
</evidence>
<organism evidence="4 5">
    <name type="scientific">Aquisalimonas asiatica</name>
    <dbReference type="NCBI Taxonomy" id="406100"/>
    <lineage>
        <taxon>Bacteria</taxon>
        <taxon>Pseudomonadati</taxon>
        <taxon>Pseudomonadota</taxon>
        <taxon>Gammaproteobacteria</taxon>
        <taxon>Chromatiales</taxon>
        <taxon>Ectothiorhodospiraceae</taxon>
        <taxon>Aquisalimonas</taxon>
    </lineage>
</organism>
<dbReference type="OrthoDB" id="8883268at2"/>
<dbReference type="InterPro" id="IPR011010">
    <property type="entry name" value="DNA_brk_join_enz"/>
</dbReference>
<name>A0A1H8QTT6_9GAMM</name>
<reference evidence="4 5" key="1">
    <citation type="submission" date="2016-10" db="EMBL/GenBank/DDBJ databases">
        <authorList>
            <person name="de Groot N.N."/>
        </authorList>
    </citation>
    <scope>NUCLEOTIDE SEQUENCE [LARGE SCALE GENOMIC DNA]</scope>
    <source>
        <strain evidence="4 5">CGMCC 1.6291</strain>
    </source>
</reference>
<keyword evidence="1" id="KW-0233">DNA recombination</keyword>
<sequence length="307" mass="34616">MSSNDQKTANGDGINWDQHAWLTLIREHDIKNILAHLEDNDDKQAHAAVTMCMLTGARLSEIPEITVTDCDEIVIPTHDDQSEDASTRRIRLIGEPLRQAKEALPNLPSPSDIQGVEKRLGELTEVLVARRKFKPTFAAMRHHVGSELLESRLDKDDIAYIMGHQSADGLEEYEQSQSKSNAKVPYIEPAHKEPTGNKGWANKKDSAPPPRPTFNQQSDEYQSFIESAHGFGFGAYLLCFGMAIAVTSFLFYFFIFLSVIDGLFWKIAAIAALSPLWVTALGYIAWFLWISIEFLVVFVYKEIRLFI</sequence>
<dbReference type="AlphaFoldDB" id="A0A1H8QTT6"/>
<keyword evidence="3" id="KW-0472">Membrane</keyword>
<gene>
    <name evidence="4" type="ORF">SAMN04488052_101787</name>
</gene>
<dbReference type="GO" id="GO:0015074">
    <property type="term" value="P:DNA integration"/>
    <property type="evidence" value="ECO:0007669"/>
    <property type="project" value="InterPro"/>
</dbReference>
<feature type="transmembrane region" description="Helical" evidence="3">
    <location>
        <begin position="233"/>
        <end position="260"/>
    </location>
</feature>
<protein>
    <submittedName>
        <fullName evidence="4">Phage integrase family protein</fullName>
    </submittedName>
</protein>
<dbReference type="RefSeq" id="WP_091640074.1">
    <property type="nucleotide sequence ID" value="NZ_FOEG01000001.1"/>
</dbReference>
<dbReference type="GO" id="GO:0003677">
    <property type="term" value="F:DNA binding"/>
    <property type="evidence" value="ECO:0007669"/>
    <property type="project" value="InterPro"/>
</dbReference>
<dbReference type="Gene3D" id="1.10.443.10">
    <property type="entry name" value="Intergrase catalytic core"/>
    <property type="match status" value="1"/>
</dbReference>
<accession>A0A1H8QTT6</accession>
<keyword evidence="5" id="KW-1185">Reference proteome</keyword>
<dbReference type="SUPFAM" id="SSF56349">
    <property type="entry name" value="DNA breaking-rejoining enzymes"/>
    <property type="match status" value="1"/>
</dbReference>
<feature type="region of interest" description="Disordered" evidence="2">
    <location>
        <begin position="190"/>
        <end position="213"/>
    </location>
</feature>